<dbReference type="InterPro" id="IPR000195">
    <property type="entry name" value="Rab-GAP-TBC_dom"/>
</dbReference>
<dbReference type="PANTHER" id="PTHR22957">
    <property type="entry name" value="TBC1 DOMAIN FAMILY MEMBER GTPASE-ACTIVATING PROTEIN"/>
    <property type="match status" value="1"/>
</dbReference>
<dbReference type="SMART" id="SM00164">
    <property type="entry name" value="TBC"/>
    <property type="match status" value="1"/>
</dbReference>
<dbReference type="AlphaFoldDB" id="A0AAN8XSR5"/>
<dbReference type="PANTHER" id="PTHR22957:SF337">
    <property type="entry name" value="TBC1 DOMAIN FAMILY MEMBER 5"/>
    <property type="match status" value="1"/>
</dbReference>
<dbReference type="PROSITE" id="PS50086">
    <property type="entry name" value="TBC_RABGAP"/>
    <property type="match status" value="1"/>
</dbReference>
<keyword evidence="1" id="KW-0343">GTPase activation</keyword>
<dbReference type="FunFam" id="1.10.472.80:FF:000038">
    <property type="entry name" value="TBC1 domain family member 5"/>
    <property type="match status" value="1"/>
</dbReference>
<evidence type="ECO:0000256" key="1">
    <source>
        <dbReference type="ARBA" id="ARBA00022468"/>
    </source>
</evidence>
<organism evidence="3 4">
    <name type="scientific">Polyplax serrata</name>
    <name type="common">Common mouse louse</name>
    <dbReference type="NCBI Taxonomy" id="468196"/>
    <lineage>
        <taxon>Eukaryota</taxon>
        <taxon>Metazoa</taxon>
        <taxon>Ecdysozoa</taxon>
        <taxon>Arthropoda</taxon>
        <taxon>Hexapoda</taxon>
        <taxon>Insecta</taxon>
        <taxon>Pterygota</taxon>
        <taxon>Neoptera</taxon>
        <taxon>Paraneoptera</taxon>
        <taxon>Psocodea</taxon>
        <taxon>Troctomorpha</taxon>
        <taxon>Phthiraptera</taxon>
        <taxon>Anoplura</taxon>
        <taxon>Polyplacidae</taxon>
        <taxon>Polyplax</taxon>
    </lineage>
</organism>
<dbReference type="SUPFAM" id="SSF47923">
    <property type="entry name" value="Ypt/Rab-GAP domain of gyp1p"/>
    <property type="match status" value="2"/>
</dbReference>
<dbReference type="Pfam" id="PF00566">
    <property type="entry name" value="RabGAP-TBC"/>
    <property type="match status" value="1"/>
</dbReference>
<dbReference type="FunFam" id="1.10.8.270:FF:000011">
    <property type="entry name" value="TBC1 domain family member 5"/>
    <property type="match status" value="1"/>
</dbReference>
<dbReference type="InterPro" id="IPR035969">
    <property type="entry name" value="Rab-GAP_TBC_sf"/>
</dbReference>
<evidence type="ECO:0000313" key="4">
    <source>
        <dbReference type="Proteomes" id="UP001372834"/>
    </source>
</evidence>
<name>A0AAN8XSR5_POLSC</name>
<evidence type="ECO:0000259" key="2">
    <source>
        <dbReference type="PROSITE" id="PS50086"/>
    </source>
</evidence>
<feature type="domain" description="Rab-GAP TBC" evidence="2">
    <location>
        <begin position="71"/>
        <end position="330"/>
    </location>
</feature>
<protein>
    <recommendedName>
        <fullName evidence="2">Rab-GAP TBC domain-containing protein</fullName>
    </recommendedName>
</protein>
<reference evidence="3 4" key="1">
    <citation type="submission" date="2023-10" db="EMBL/GenBank/DDBJ databases">
        <title>Genomes of two closely related lineages of the louse Polyplax serrata with different host specificities.</title>
        <authorList>
            <person name="Martinu J."/>
            <person name="Tarabai H."/>
            <person name="Stefka J."/>
            <person name="Hypsa V."/>
        </authorList>
    </citation>
    <scope>NUCLEOTIDE SEQUENCE [LARGE SCALE GENOMIC DNA]</scope>
    <source>
        <strain evidence="3">HR10_N</strain>
    </source>
</reference>
<gene>
    <name evidence="3" type="ORF">RUM43_000739</name>
</gene>
<evidence type="ECO:0000313" key="3">
    <source>
        <dbReference type="EMBL" id="KAK6644472.1"/>
    </source>
</evidence>
<accession>A0AAN8XSR5</accession>
<dbReference type="GO" id="GO:0005096">
    <property type="term" value="F:GTPase activator activity"/>
    <property type="evidence" value="ECO:0007669"/>
    <property type="project" value="UniProtKB-KW"/>
</dbReference>
<dbReference type="GO" id="GO:0005737">
    <property type="term" value="C:cytoplasm"/>
    <property type="evidence" value="ECO:0007669"/>
    <property type="project" value="UniProtKB-ARBA"/>
</dbReference>
<proteinExistence type="predicted"/>
<sequence>MLCPKFLAHDFPLMSDLICKAYSEENETADNSFYRNQFFTYLRYENEWSEFFKKEEIDLEALKQKSVEGKLKFSYFRSIIWRILLGILHRQPLQWLCQLQMYRKHYNEIVEELNNNPWNGTVPSDNPLSQESESVWQKYFCDEELKGVIFQDVRRTFPDIDYFRNEDIQQIMIRILFCYARQNPVLCYRQGMHEILAPIMLVLHCDHQAYLLAKKQNPVISQNLSDVLSPEYLEHDAYTIFKSVMSHIQCSYKISSTKEEQKTDESEIITRLDYIRKHIFQKKDPDLYSHLEKLDIPMHLFGIRWLRLLFGREFPLQDLLILWDFLFSWNFENVNYIVVAMLVAVRKILLYGDYNTCLSILMKYPVGVDISWIISYVLHLKDSSRFAAPIPIDLKTLIHGTIQQKVPIGNITRLRSDSRRQPQWSSVKQNLLKLQKMESDDDFSQDNIVCKDVKVLETEVEHIKMVLSIVHHKLAEFHSLLKTKLGSSNNSDIAFIIDGIYELSSILKHYDSSEIETACEAGESKIQETQSFSMEENMDFIQSKHSETSISQKSHTLPRIKRVSRSGELKVFKHQVGGSISGAPMTDPLYLLKNSNVSREQ</sequence>
<dbReference type="EMBL" id="JAWJWE010000001">
    <property type="protein sequence ID" value="KAK6644472.1"/>
    <property type="molecule type" value="Genomic_DNA"/>
</dbReference>
<dbReference type="Gene3D" id="1.10.8.270">
    <property type="entry name" value="putative rabgap domain of human tbc1 domain family member 14 like domains"/>
    <property type="match status" value="1"/>
</dbReference>
<dbReference type="Proteomes" id="UP001372834">
    <property type="component" value="Unassembled WGS sequence"/>
</dbReference>
<comment type="caution">
    <text evidence="3">The sequence shown here is derived from an EMBL/GenBank/DDBJ whole genome shotgun (WGS) entry which is preliminary data.</text>
</comment>
<dbReference type="Gene3D" id="1.10.472.80">
    <property type="entry name" value="Ypt/Rab-GAP domain of gyp1p, domain 3"/>
    <property type="match status" value="1"/>
</dbReference>